<keyword evidence="1" id="KW-1133">Transmembrane helix</keyword>
<keyword evidence="1" id="KW-0812">Transmembrane</keyword>
<gene>
    <name evidence="3" type="ORF">SNF14_12285</name>
</gene>
<evidence type="ECO:0000313" key="3">
    <source>
        <dbReference type="EMBL" id="MDY2588120.1"/>
    </source>
</evidence>
<dbReference type="Proteomes" id="UP001285855">
    <property type="component" value="Unassembled WGS sequence"/>
</dbReference>
<feature type="transmembrane region" description="Helical" evidence="1">
    <location>
        <begin position="49"/>
        <end position="73"/>
    </location>
</feature>
<evidence type="ECO:0000313" key="4">
    <source>
        <dbReference type="Proteomes" id="UP001285855"/>
    </source>
</evidence>
<proteinExistence type="predicted"/>
<name>A0ABU5EQY3_9FLAO</name>
<dbReference type="Pfam" id="PF13239">
    <property type="entry name" value="2TM"/>
    <property type="match status" value="1"/>
</dbReference>
<feature type="transmembrane region" description="Helical" evidence="1">
    <location>
        <begin position="21"/>
        <end position="43"/>
    </location>
</feature>
<evidence type="ECO:0000256" key="1">
    <source>
        <dbReference type="SAM" id="Phobius"/>
    </source>
</evidence>
<dbReference type="InterPro" id="IPR025698">
    <property type="entry name" value="2TM_dom"/>
</dbReference>
<evidence type="ECO:0000259" key="2">
    <source>
        <dbReference type="Pfam" id="PF13239"/>
    </source>
</evidence>
<sequence>MESDNSKEQQLLEAKKHIRRVKLFYIHLAGYLVVVALLLYNLYIVEGTYTHTIISLNLSVLLLWTVAMFINYWRVFKERKMFNKSWENKKIKSYLDKKDIEETKMWE</sequence>
<accession>A0ABU5EQY3</accession>
<keyword evidence="1" id="KW-0472">Membrane</keyword>
<organism evidence="3 4">
    <name type="scientific">Winogradskyella aquimaris</name>
    <dbReference type="NCBI Taxonomy" id="864074"/>
    <lineage>
        <taxon>Bacteria</taxon>
        <taxon>Pseudomonadati</taxon>
        <taxon>Bacteroidota</taxon>
        <taxon>Flavobacteriia</taxon>
        <taxon>Flavobacteriales</taxon>
        <taxon>Flavobacteriaceae</taxon>
        <taxon>Winogradskyella</taxon>
    </lineage>
</organism>
<protein>
    <submittedName>
        <fullName evidence="3">2TM domain-containing protein</fullName>
    </submittedName>
</protein>
<feature type="domain" description="2TM" evidence="2">
    <location>
        <begin position="13"/>
        <end position="95"/>
    </location>
</feature>
<dbReference type="EMBL" id="JAXDAE010000013">
    <property type="protein sequence ID" value="MDY2588120.1"/>
    <property type="molecule type" value="Genomic_DNA"/>
</dbReference>
<keyword evidence="4" id="KW-1185">Reference proteome</keyword>
<dbReference type="RefSeq" id="WP_320556469.1">
    <property type="nucleotide sequence ID" value="NZ_JAXDAE010000013.1"/>
</dbReference>
<comment type="caution">
    <text evidence="3">The sequence shown here is derived from an EMBL/GenBank/DDBJ whole genome shotgun (WGS) entry which is preliminary data.</text>
</comment>
<reference evidence="3 4" key="1">
    <citation type="submission" date="2023-11" db="EMBL/GenBank/DDBJ databases">
        <title>Winogradskyella pelagius sp. nov., isolated from coastal sediment.</title>
        <authorList>
            <person name="Li F."/>
        </authorList>
    </citation>
    <scope>NUCLEOTIDE SEQUENCE [LARGE SCALE GENOMIC DNA]</scope>
    <source>
        <strain evidence="3 4">KCTC 23502</strain>
    </source>
</reference>